<dbReference type="InterPro" id="IPR035983">
    <property type="entry name" value="Hect_E3_ubiquitin_ligase"/>
</dbReference>
<dbReference type="InterPro" id="IPR050409">
    <property type="entry name" value="E3_ubiq-protein_ligase"/>
</dbReference>
<dbReference type="STRING" id="3880.Q2HT46"/>
<accession>A0A0C3UZD7</accession>
<sequence>MSSITKTIAGGCFHQQSINGATADHLSNHSPELKFNDTKTTSSELQFFVRMMWKCNTIVIHASREDTVESILQQISSKTKIPIEYQRLIYNGKQLQQQQSLSQCGIENDANLQLVGQLRSIGRSVVWNSADDIVSMILNLCRGESLNGASMIIHNHFAKYMNNFEYFYFFKLMKIPSLLVALYMSPFACNKNIADFSIESFIEICLDLKCKKLQGFYLEILLDFCELLRGVGFTCDEPLYVSCRDGFGNLLTLVGGVPINNPNMKVLLRGVVDCVHEIADELLMYLDLSMNWDTAKGISYKVVLDFVKFCGPLRMGFAEEQATSDESLNYDICYEEDPLFSGVPDQLHIVFIKLLSKMDECLQVMEDCLVNKEQGKGDVIHNGWSHYLIILKELFHISKFYSGAQEKFWGLLLHRKNVLPHMIVRYVKKTDDHQWLLENKIVTDFESRRHLALMLFPDSKDEISGYEMLIDRSQVLAESFEYMSRAKAKSLQGGIFMAFKNEKATGPGVLREWFVLVCREIFNPKNALFVACPNDHRRFFPNAASKVNSLHLKYFIVSGRIIALALKKKVHVGIVFDRVFFKQLAGNYIITLEDIRDADPIMYSSCKQILEMDADYIDSDALGLTFSTEVEELGHRELIELCPGGESLVVDSKNREKYVHLLIQNRFVTSISKQVSHFAEGFADILSCSRLEFFQFLDLEDFDLMLHGSENAISVEDWKVHTKYHGYKENDHQISWFWKIVGRMSAEQKKVLLFFWTSVKHLPVEGFRGLSSTLLISKSSKPDNHLPSSHTCFYKLCFPPYSSMAIMQDRLGIITQEHISCSFGTA</sequence>
<dbReference type="SUPFAM" id="SSF56204">
    <property type="entry name" value="Hect, E3 ligase catalytic domain"/>
    <property type="match status" value="1"/>
</dbReference>
<evidence type="ECO:0000259" key="7">
    <source>
        <dbReference type="PROSITE" id="PS50053"/>
    </source>
</evidence>
<keyword evidence="5 6" id="KW-0833">Ubl conjugation pathway</keyword>
<dbReference type="PANTHER" id="PTHR11254:SF424">
    <property type="entry name" value="E3 UBIQUITIN-PROTEIN LIGASE UPL5"/>
    <property type="match status" value="1"/>
</dbReference>
<dbReference type="PROSITE" id="PS50053">
    <property type="entry name" value="UBIQUITIN_2"/>
    <property type="match status" value="1"/>
</dbReference>
<dbReference type="Gene3D" id="3.10.20.90">
    <property type="entry name" value="Phosphatidylinositol 3-kinase Catalytic Subunit, Chain A, domain 1"/>
    <property type="match status" value="1"/>
</dbReference>
<dbReference type="Gene3D" id="3.30.2160.10">
    <property type="entry name" value="Hect, E3 ligase catalytic domain"/>
    <property type="match status" value="1"/>
</dbReference>
<dbReference type="KEGG" id="mtr:11406418"/>
<keyword evidence="12" id="KW-1185">Reference proteome</keyword>
<reference evidence="9" key="1">
    <citation type="submission" date="2005-04" db="EMBL/GenBank/DDBJ databases">
        <authorList>
            <person name="Town C.D."/>
        </authorList>
    </citation>
    <scope>NUCLEOTIDE SEQUENCE</scope>
</reference>
<dbReference type="InterPro" id="IPR000569">
    <property type="entry name" value="HECT_dom"/>
</dbReference>
<dbReference type="GO" id="GO:0006511">
    <property type="term" value="P:ubiquitin-dependent protein catabolic process"/>
    <property type="evidence" value="ECO:0000318"/>
    <property type="project" value="GO_Central"/>
</dbReference>
<evidence type="ECO:0000313" key="11">
    <source>
        <dbReference type="EnsemblPlants" id="AES64476"/>
    </source>
</evidence>
<dbReference type="Proteomes" id="UP000002051">
    <property type="component" value="Chromosome 2"/>
</dbReference>
<feature type="domain" description="Ubiquitin-like" evidence="7">
    <location>
        <begin position="45"/>
        <end position="120"/>
    </location>
</feature>
<dbReference type="EMBL" id="CM001218">
    <property type="protein sequence ID" value="AES64476.2"/>
    <property type="molecule type" value="Genomic_DNA"/>
</dbReference>
<dbReference type="PRINTS" id="PR00348">
    <property type="entry name" value="UBIQUITIN"/>
</dbReference>
<evidence type="ECO:0000256" key="4">
    <source>
        <dbReference type="ARBA" id="ARBA00022679"/>
    </source>
</evidence>
<organism evidence="9">
    <name type="scientific">Medicago truncatula</name>
    <name type="common">Barrel medic</name>
    <name type="synonym">Medicago tribuloides</name>
    <dbReference type="NCBI Taxonomy" id="3880"/>
    <lineage>
        <taxon>Eukaryota</taxon>
        <taxon>Viridiplantae</taxon>
        <taxon>Streptophyta</taxon>
        <taxon>Embryophyta</taxon>
        <taxon>Tracheophyta</taxon>
        <taxon>Spermatophyta</taxon>
        <taxon>Magnoliopsida</taxon>
        <taxon>eudicotyledons</taxon>
        <taxon>Gunneridae</taxon>
        <taxon>Pentapetalae</taxon>
        <taxon>rosids</taxon>
        <taxon>fabids</taxon>
        <taxon>Fabales</taxon>
        <taxon>Fabaceae</taxon>
        <taxon>Papilionoideae</taxon>
        <taxon>50 kb inversion clade</taxon>
        <taxon>NPAAA clade</taxon>
        <taxon>Hologalegina</taxon>
        <taxon>IRL clade</taxon>
        <taxon>Trifolieae</taxon>
        <taxon>Medicago</taxon>
    </lineage>
</organism>
<evidence type="ECO:0000256" key="5">
    <source>
        <dbReference type="ARBA" id="ARBA00022786"/>
    </source>
</evidence>
<dbReference type="GO" id="GO:0005737">
    <property type="term" value="C:cytoplasm"/>
    <property type="evidence" value="ECO:0000318"/>
    <property type="project" value="GO_Central"/>
</dbReference>
<reference evidence="10 12" key="3">
    <citation type="journal article" date="2011" name="Nature">
        <title>The Medicago genome provides insight into the evolution of rhizobial symbioses.</title>
        <authorList>
            <person name="Young N.D."/>
            <person name="Debelle F."/>
            <person name="Oldroyd G.E."/>
            <person name="Geurts R."/>
            <person name="Cannon S.B."/>
            <person name="Udvardi M.K."/>
            <person name="Benedito V.A."/>
            <person name="Mayer K.F."/>
            <person name="Gouzy J."/>
            <person name="Schoof H."/>
            <person name="Van de Peer Y."/>
            <person name="Proost S."/>
            <person name="Cook D.R."/>
            <person name="Meyers B.C."/>
            <person name="Spannagl M."/>
            <person name="Cheung F."/>
            <person name="De Mita S."/>
            <person name="Krishnakumar V."/>
            <person name="Gundlach H."/>
            <person name="Zhou S."/>
            <person name="Mudge J."/>
            <person name="Bharti A.K."/>
            <person name="Murray J.D."/>
            <person name="Naoumkina M.A."/>
            <person name="Rosen B."/>
            <person name="Silverstein K.A."/>
            <person name="Tang H."/>
            <person name="Rombauts S."/>
            <person name="Zhao P.X."/>
            <person name="Zhou P."/>
            <person name="Barbe V."/>
            <person name="Bardou P."/>
            <person name="Bechner M."/>
            <person name="Bellec A."/>
            <person name="Berger A."/>
            <person name="Berges H."/>
            <person name="Bidwell S."/>
            <person name="Bisseling T."/>
            <person name="Choisne N."/>
            <person name="Couloux A."/>
            <person name="Denny R."/>
            <person name="Deshpande S."/>
            <person name="Dai X."/>
            <person name="Doyle J.J."/>
            <person name="Dudez A.M."/>
            <person name="Farmer A.D."/>
            <person name="Fouteau S."/>
            <person name="Franken C."/>
            <person name="Gibelin C."/>
            <person name="Gish J."/>
            <person name="Goldstein S."/>
            <person name="Gonzalez A.J."/>
            <person name="Green P.J."/>
            <person name="Hallab A."/>
            <person name="Hartog M."/>
            <person name="Hua A."/>
            <person name="Humphray S.J."/>
            <person name="Jeong D.H."/>
            <person name="Jing Y."/>
            <person name="Jocker A."/>
            <person name="Kenton S.M."/>
            <person name="Kim D.J."/>
            <person name="Klee K."/>
            <person name="Lai H."/>
            <person name="Lang C."/>
            <person name="Lin S."/>
            <person name="Macmil S.L."/>
            <person name="Magdelenat G."/>
            <person name="Matthews L."/>
            <person name="McCorrison J."/>
            <person name="Monaghan E.L."/>
            <person name="Mun J.H."/>
            <person name="Najar F.Z."/>
            <person name="Nicholson C."/>
            <person name="Noirot C."/>
            <person name="O'Bleness M."/>
            <person name="Paule C.R."/>
            <person name="Poulain J."/>
            <person name="Prion F."/>
            <person name="Qin B."/>
            <person name="Qu C."/>
            <person name="Retzel E.F."/>
            <person name="Riddle C."/>
            <person name="Sallet E."/>
            <person name="Samain S."/>
            <person name="Samson N."/>
            <person name="Sanders I."/>
            <person name="Saurat O."/>
            <person name="Scarpelli C."/>
            <person name="Schiex T."/>
            <person name="Segurens B."/>
            <person name="Severin A.J."/>
            <person name="Sherrier D.J."/>
            <person name="Shi R."/>
            <person name="Sims S."/>
            <person name="Singer S.R."/>
            <person name="Sinharoy S."/>
            <person name="Sterck L."/>
            <person name="Viollet A."/>
            <person name="Wang B.B."/>
            <person name="Wang K."/>
            <person name="Wang M."/>
            <person name="Wang X."/>
            <person name="Warfsmann J."/>
            <person name="Weissenbach J."/>
            <person name="White D.D."/>
            <person name="White J.D."/>
            <person name="Wiley G.B."/>
            <person name="Wincker P."/>
            <person name="Xing Y."/>
            <person name="Yang L."/>
            <person name="Yao Z."/>
            <person name="Ying F."/>
            <person name="Zhai J."/>
            <person name="Zhou L."/>
            <person name="Zuber A."/>
            <person name="Denarie J."/>
            <person name="Dixon R.A."/>
            <person name="May G.D."/>
            <person name="Schwartz D.C."/>
            <person name="Rogers J."/>
            <person name="Quetier F."/>
            <person name="Town C.D."/>
            <person name="Roe B.A."/>
        </authorList>
    </citation>
    <scope>NUCLEOTIDE SEQUENCE [LARGE SCALE GENOMIC DNA]</scope>
    <source>
        <strain evidence="10">A17</strain>
        <strain evidence="11 12">cv. Jemalong A17</strain>
    </source>
</reference>
<dbReference type="InterPro" id="IPR000626">
    <property type="entry name" value="Ubiquitin-like_dom"/>
</dbReference>
<reference evidence="10 12" key="4">
    <citation type="journal article" date="2014" name="BMC Genomics">
        <title>An improved genome release (version Mt4.0) for the model legume Medicago truncatula.</title>
        <authorList>
            <person name="Tang H."/>
            <person name="Krishnakumar V."/>
            <person name="Bidwell S."/>
            <person name="Rosen B."/>
            <person name="Chan A."/>
            <person name="Zhou S."/>
            <person name="Gentzbittel L."/>
            <person name="Childs K.L."/>
            <person name="Yandell M."/>
            <person name="Gundlach H."/>
            <person name="Mayer K.F."/>
            <person name="Schwartz D.C."/>
            <person name="Town C.D."/>
        </authorList>
    </citation>
    <scope>GENOME REANNOTATION</scope>
    <source>
        <strain evidence="11 12">cv. Jemalong A17</strain>
    </source>
</reference>
<feature type="active site" description="Glycyl thioester intermediate" evidence="6">
    <location>
        <position position="792"/>
    </location>
</feature>
<evidence type="ECO:0000256" key="1">
    <source>
        <dbReference type="ARBA" id="ARBA00000885"/>
    </source>
</evidence>
<dbReference type="InterPro" id="IPR029071">
    <property type="entry name" value="Ubiquitin-like_domsf"/>
</dbReference>
<dbReference type="SMART" id="SM00213">
    <property type="entry name" value="UBQ"/>
    <property type="match status" value="1"/>
</dbReference>
<protein>
    <recommendedName>
        <fullName evidence="3">HECT-type E3 ubiquitin transferase</fullName>
        <ecNumber evidence="3">2.3.2.26</ecNumber>
    </recommendedName>
</protein>
<dbReference type="PaxDb" id="3880-AES64476"/>
<keyword evidence="4" id="KW-0808">Transferase</keyword>
<reference evidence="11" key="5">
    <citation type="submission" date="2015-04" db="UniProtKB">
        <authorList>
            <consortium name="EnsemblPlants"/>
        </authorList>
    </citation>
    <scope>IDENTIFICATION</scope>
    <source>
        <strain evidence="11">cv. Jemalong A17</strain>
    </source>
</reference>
<evidence type="ECO:0000313" key="9">
    <source>
        <dbReference type="EMBL" id="ABD32998.1"/>
    </source>
</evidence>
<evidence type="ECO:0000313" key="12">
    <source>
        <dbReference type="Proteomes" id="UP000002051"/>
    </source>
</evidence>
<name>Q2HT46_MEDTR</name>
<dbReference type="OrthoDB" id="8068875at2759"/>
<dbReference type="Pfam" id="PF00240">
    <property type="entry name" value="ubiquitin"/>
    <property type="match status" value="1"/>
</dbReference>
<dbReference type="InterPro" id="IPR019956">
    <property type="entry name" value="Ubiquitin_dom"/>
</dbReference>
<evidence type="ECO:0000313" key="10">
    <source>
        <dbReference type="EMBL" id="AES64476.2"/>
    </source>
</evidence>
<evidence type="ECO:0000256" key="2">
    <source>
        <dbReference type="ARBA" id="ARBA00004906"/>
    </source>
</evidence>
<dbReference type="CDD" id="cd00078">
    <property type="entry name" value="HECTc"/>
    <property type="match status" value="1"/>
</dbReference>
<reference evidence="9" key="2">
    <citation type="submission" date="2007-03" db="EMBL/GenBank/DDBJ databases">
        <authorList>
            <consortium name="The International Medicago Genome Annotation Group"/>
        </authorList>
    </citation>
    <scope>NUCLEOTIDE SEQUENCE</scope>
</reference>
<dbReference type="PROSITE" id="PS50237">
    <property type="entry name" value="HECT"/>
    <property type="match status" value="1"/>
</dbReference>
<dbReference type="PANTHER" id="PTHR11254">
    <property type="entry name" value="HECT DOMAIN UBIQUITIN-PROTEIN LIGASE"/>
    <property type="match status" value="1"/>
</dbReference>
<evidence type="ECO:0000256" key="6">
    <source>
        <dbReference type="PROSITE-ProRule" id="PRU00104"/>
    </source>
</evidence>
<dbReference type="GO" id="GO:0061630">
    <property type="term" value="F:ubiquitin protein ligase activity"/>
    <property type="evidence" value="ECO:0000318"/>
    <property type="project" value="GO_Central"/>
</dbReference>
<feature type="domain" description="HECT" evidence="8">
    <location>
        <begin position="508"/>
        <end position="826"/>
    </location>
</feature>
<comment type="pathway">
    <text evidence="2">Protein modification; protein ubiquitination.</text>
</comment>
<dbReference type="Gene3D" id="3.30.2410.10">
    <property type="entry name" value="Hect, E3 ligase catalytic domain"/>
    <property type="match status" value="1"/>
</dbReference>
<dbReference type="eggNOG" id="KOG0940">
    <property type="taxonomic scope" value="Eukaryota"/>
</dbReference>
<dbReference type="HOGENOM" id="CLU_002173_8_1_1"/>
<dbReference type="Gene3D" id="3.90.1750.10">
    <property type="entry name" value="Hect, E3 ligase catalytic domains"/>
    <property type="match status" value="1"/>
</dbReference>
<dbReference type="SMART" id="SM00119">
    <property type="entry name" value="HECTc"/>
    <property type="match status" value="1"/>
</dbReference>
<evidence type="ECO:0000259" key="8">
    <source>
        <dbReference type="PROSITE" id="PS50237"/>
    </source>
</evidence>
<dbReference type="EMBL" id="AC150798">
    <property type="protein sequence ID" value="ABD32998.1"/>
    <property type="molecule type" value="Genomic_DNA"/>
</dbReference>
<dbReference type="AlphaFoldDB" id="Q2HT46"/>
<dbReference type="EnsemblPlants" id="AES64476">
    <property type="protein sequence ID" value="AES64476"/>
    <property type="gene ID" value="MTR_2g025790"/>
</dbReference>
<dbReference type="SUPFAM" id="SSF54236">
    <property type="entry name" value="Ubiquitin-like"/>
    <property type="match status" value="1"/>
</dbReference>
<evidence type="ECO:0000256" key="3">
    <source>
        <dbReference type="ARBA" id="ARBA00012485"/>
    </source>
</evidence>
<accession>G7IM25</accession>
<dbReference type="FunFam" id="3.30.2410.10:FF:000020">
    <property type="entry name" value="E3 ubiquitin-protein ligase UPL5"/>
    <property type="match status" value="1"/>
</dbReference>
<proteinExistence type="predicted"/>
<comment type="catalytic activity">
    <reaction evidence="1">
        <text>S-ubiquitinyl-[E2 ubiquitin-conjugating enzyme]-L-cysteine + [acceptor protein]-L-lysine = [E2 ubiquitin-conjugating enzyme]-L-cysteine + N(6)-ubiquitinyl-[acceptor protein]-L-lysine.</text>
        <dbReference type="EC" id="2.3.2.26"/>
    </reaction>
</comment>
<dbReference type="Pfam" id="PF00632">
    <property type="entry name" value="HECT"/>
    <property type="match status" value="1"/>
</dbReference>
<gene>
    <name evidence="11" type="primary">11406418</name>
    <name evidence="10" type="ordered locus">MTR_2g025790</name>
    <name evidence="9" type="ORF">MtrDRAFT_AC150798g3v2</name>
</gene>
<accession>Q2HT46</accession>
<dbReference type="EC" id="2.3.2.26" evidence="3"/>